<reference evidence="6 7" key="2">
    <citation type="journal article" date="2009" name="BMC Genomics">
        <title>Identification of transcriptional signals in Encephalitozoon cuniculi widespread among Microsporidia phylum: support for accurate structural genome annotation.</title>
        <authorList>
            <person name="Peyretaillade E."/>
            <person name="Goncalves O."/>
            <person name="Terrat S."/>
            <person name="Dugat-Bony E."/>
            <person name="Wincker P."/>
            <person name="Cornman R.S."/>
            <person name="Evans J.D."/>
            <person name="Delbac F."/>
            <person name="Peyret P."/>
        </authorList>
    </citation>
    <scope>NUCLEOTIDE SEQUENCE [LARGE SCALE GENOMIC DNA]</scope>
    <source>
        <strain evidence="6 7">GB-M1</strain>
    </source>
</reference>
<dbReference type="RefSeq" id="NP_584736.1">
    <property type="nucleotide sequence ID" value="NM_001041086.1"/>
</dbReference>
<name>Q8SVW0_ENCCU</name>
<dbReference type="GO" id="GO:0005634">
    <property type="term" value="C:nucleus"/>
    <property type="evidence" value="ECO:0007669"/>
    <property type="project" value="UniProtKB-SubCell"/>
</dbReference>
<evidence type="ECO:0000256" key="3">
    <source>
        <dbReference type="ARBA" id="ARBA00023242"/>
    </source>
</evidence>
<evidence type="ECO:0000259" key="5">
    <source>
        <dbReference type="SMART" id="SM00415"/>
    </source>
</evidence>
<evidence type="ECO:0000256" key="4">
    <source>
        <dbReference type="RuleBase" id="RU004020"/>
    </source>
</evidence>
<evidence type="ECO:0000313" key="7">
    <source>
        <dbReference type="Proteomes" id="UP000000819"/>
    </source>
</evidence>
<accession>Q8SVW0</accession>
<dbReference type="InterPro" id="IPR000232">
    <property type="entry name" value="HSF_DNA-bd"/>
</dbReference>
<evidence type="ECO:0000256" key="1">
    <source>
        <dbReference type="ARBA" id="ARBA00004123"/>
    </source>
</evidence>
<dbReference type="EMBL" id="AL590444">
    <property type="protein sequence ID" value="CAD25240.1"/>
    <property type="molecule type" value="Genomic_DNA"/>
</dbReference>
<dbReference type="STRING" id="284813.Q8SVW0"/>
<keyword evidence="7" id="KW-1185">Reference proteome</keyword>
<dbReference type="Proteomes" id="UP000000819">
    <property type="component" value="Chromosome IV"/>
</dbReference>
<dbReference type="VEuPathDB" id="MicrosporidiaDB:ECU04_0530"/>
<feature type="domain" description="HSF-type DNA-binding" evidence="5">
    <location>
        <begin position="7"/>
        <end position="100"/>
    </location>
</feature>
<dbReference type="HOGENOM" id="CLU_1124523_0_0_1"/>
<proteinExistence type="inferred from homology"/>
<gene>
    <name evidence="6" type="ordered locus">ECU04_0530</name>
</gene>
<evidence type="ECO:0000256" key="2">
    <source>
        <dbReference type="ARBA" id="ARBA00023125"/>
    </source>
</evidence>
<dbReference type="AlphaFoldDB" id="Q8SVW0"/>
<dbReference type="InParanoid" id="Q8SVW0"/>
<dbReference type="Gene3D" id="1.10.10.10">
    <property type="entry name" value="Winged helix-like DNA-binding domain superfamily/Winged helix DNA-binding domain"/>
    <property type="match status" value="1"/>
</dbReference>
<keyword evidence="3" id="KW-0539">Nucleus</keyword>
<comment type="subcellular location">
    <subcellularLocation>
        <location evidence="1">Nucleus</location>
    </subcellularLocation>
</comment>
<keyword evidence="2" id="KW-0238">DNA-binding</keyword>
<organism evidence="6 7">
    <name type="scientific">Encephalitozoon cuniculi (strain GB-M1)</name>
    <name type="common">Microsporidian parasite</name>
    <dbReference type="NCBI Taxonomy" id="284813"/>
    <lineage>
        <taxon>Eukaryota</taxon>
        <taxon>Fungi</taxon>
        <taxon>Fungi incertae sedis</taxon>
        <taxon>Microsporidia</taxon>
        <taxon>Unikaryonidae</taxon>
        <taxon>Encephalitozoon</taxon>
    </lineage>
</organism>
<evidence type="ECO:0000313" key="6">
    <source>
        <dbReference type="EMBL" id="CAD25240.1"/>
    </source>
</evidence>
<sequence length="247" mass="28637">MGSDWSSVKNEVEALYEMVDSPHFKDVVWSKSGRCIVIRNPEMFGFVTGPLFGLYGGMEELRKLLSNYGFIRIEKSKHLKYYNKFFRKGEKNLLGMIYRSWGMDGLEIPEKEVDSMNESCCAMMNEVNCMILKLKENEQRISELRNVLFSLCSYMGTLKPYHTLETMGYDPSNEMKFGPTMSRWADEHLRSNMVCSFGFLDEVGDFQAHKPCNRGEKGKRRHNRVKGVDVRFNAKRQKVDGTVDNLQ</sequence>
<dbReference type="KEGG" id="ecu:ECU04_0530"/>
<dbReference type="GO" id="GO:0003700">
    <property type="term" value="F:DNA-binding transcription factor activity"/>
    <property type="evidence" value="ECO:0007669"/>
    <property type="project" value="InterPro"/>
</dbReference>
<protein>
    <submittedName>
        <fullName evidence="6">HSF1 domain</fullName>
    </submittedName>
</protein>
<dbReference type="SUPFAM" id="SSF46785">
    <property type="entry name" value="Winged helix' DNA-binding domain"/>
    <property type="match status" value="1"/>
</dbReference>
<dbReference type="InterPro" id="IPR036390">
    <property type="entry name" value="WH_DNA-bd_sf"/>
</dbReference>
<dbReference type="Pfam" id="PF00447">
    <property type="entry name" value="HSF_DNA-bind"/>
    <property type="match status" value="1"/>
</dbReference>
<dbReference type="GeneID" id="858884"/>
<dbReference type="SMART" id="SM00415">
    <property type="entry name" value="HSF"/>
    <property type="match status" value="1"/>
</dbReference>
<reference evidence="6 7" key="1">
    <citation type="journal article" date="2001" name="Nature">
        <title>Genome sequence and gene compaction of the eukaryote parasite Encephalitozoon cuniculi.</title>
        <authorList>
            <person name="Katinka M.D."/>
            <person name="Duprat S."/>
            <person name="Cornillot E."/>
            <person name="Metenier G."/>
            <person name="Thomarat F."/>
            <person name="Prensier G."/>
            <person name="Barbe V."/>
            <person name="Peyretaillade E."/>
            <person name="Brottier P."/>
            <person name="Wincker P."/>
            <person name="Delbac F."/>
            <person name="El Alaoui H."/>
            <person name="Peyret P."/>
            <person name="Saurin W."/>
            <person name="Gouy M."/>
            <person name="Weissenbach J."/>
            <person name="Vivares C.P."/>
        </authorList>
    </citation>
    <scope>NUCLEOTIDE SEQUENCE [LARGE SCALE GENOMIC DNA]</scope>
    <source>
        <strain evidence="6 7">GB-M1</strain>
    </source>
</reference>
<dbReference type="GO" id="GO:0043565">
    <property type="term" value="F:sequence-specific DNA binding"/>
    <property type="evidence" value="ECO:0007669"/>
    <property type="project" value="InterPro"/>
</dbReference>
<dbReference type="OrthoDB" id="1098309at2759"/>
<dbReference type="InterPro" id="IPR036388">
    <property type="entry name" value="WH-like_DNA-bd_sf"/>
</dbReference>
<comment type="similarity">
    <text evidence="4">Belongs to the HSF family.</text>
</comment>